<reference evidence="2" key="1">
    <citation type="journal article" date="2019" name="PLoS Negl. Trop. Dis.">
        <title>Revisiting the worldwide diversity of Leptospira species in the environment.</title>
        <authorList>
            <person name="Vincent A.T."/>
            <person name="Schiettekatte O."/>
            <person name="Bourhy P."/>
            <person name="Veyrier F.J."/>
            <person name="Picardeau M."/>
        </authorList>
    </citation>
    <scope>NUCLEOTIDE SEQUENCE [LARGE SCALE GENOMIC DNA]</scope>
    <source>
        <strain evidence="2">201300427</strain>
    </source>
</reference>
<evidence type="ECO:0000259" key="1">
    <source>
        <dbReference type="PROSITE" id="PS51820"/>
    </source>
</evidence>
<dbReference type="InterPro" id="IPR037524">
    <property type="entry name" value="PA14/GLEYA"/>
</dbReference>
<dbReference type="Gene3D" id="3.90.182.10">
    <property type="entry name" value="Toxin - Anthrax Protective Antigen,domain 1"/>
    <property type="match status" value="2"/>
</dbReference>
<sequence>MEFSRKTIRILPLLPLISVKRYSVIFFASKKLKKIDLFFLFRSISPRKVFISLLCKTPRHFFSFLVFVFLILNLPSHSQPAKQLRSSLLLEDGLDDFTLWENKNGVPVIAGVQYQSGKLLFLSLTEQGFIGKIEGRYFSEPELKTEILKRKENSIFFPYGGDSFSEDYKGDSFGARWTGTIKPEYSEKYKFTTKTDDGVRLWVDGKQIINQWKDMGATDFSAELELSSGKEYSFKMEYYDKGGDAYAELSWESLSTPKSVIREVGSYDVGYHFQNPFGLETEWESNYFQGKEFQNKIGNKKETFLNFTSNTEPFAKGIPLENFCARFSSSIKIPVTGEYRFTVTSDDGVRLKLKGQNKIDQWIGMAPTEFSESLSFIEGENVPIEVEYFQGGGGKYLRLEWEGPGFSKTLLGPKGKKFRNKETPSLGLYPGKIFSKDLNEDGKNDLVVLHTAYNGKMSILLQNQFNSLNPPIEVRLGKDPEDILDSDLDFDLDRDILVKSKSEPLFYSVWNQGNVWIAEPSPKWIEPIQSISILPSYGKENPNESPYIGIAGKNGSYAKIRKSKNKGWGNFESLSAQEIKDWKQKQNDSTEGKKCIPLGKKDLCYDKRTKEFQEFTE</sequence>
<dbReference type="Proteomes" id="UP000298058">
    <property type="component" value="Unassembled WGS sequence"/>
</dbReference>
<feature type="domain" description="PA14" evidence="1">
    <location>
        <begin position="128"/>
        <end position="265"/>
    </location>
</feature>
<dbReference type="Pfam" id="PF07691">
    <property type="entry name" value="PA14"/>
    <property type="match status" value="2"/>
</dbReference>
<dbReference type="EMBL" id="RQHW01000013">
    <property type="protein sequence ID" value="TGN20440.1"/>
    <property type="molecule type" value="Genomic_DNA"/>
</dbReference>
<dbReference type="OrthoDB" id="9816557at2"/>
<dbReference type="PROSITE" id="PS51820">
    <property type="entry name" value="PA14"/>
    <property type="match status" value="2"/>
</dbReference>
<dbReference type="SUPFAM" id="SSF69318">
    <property type="entry name" value="Integrin alpha N-terminal domain"/>
    <property type="match status" value="1"/>
</dbReference>
<evidence type="ECO:0000313" key="3">
    <source>
        <dbReference type="Proteomes" id="UP000298058"/>
    </source>
</evidence>
<organism evidence="2 3">
    <name type="scientific">Leptospira idonii</name>
    <dbReference type="NCBI Taxonomy" id="1193500"/>
    <lineage>
        <taxon>Bacteria</taxon>
        <taxon>Pseudomonadati</taxon>
        <taxon>Spirochaetota</taxon>
        <taxon>Spirochaetia</taxon>
        <taxon>Leptospirales</taxon>
        <taxon>Leptospiraceae</taxon>
        <taxon>Leptospira</taxon>
    </lineage>
</organism>
<dbReference type="SMART" id="SM00758">
    <property type="entry name" value="PA14"/>
    <property type="match status" value="2"/>
</dbReference>
<keyword evidence="3" id="KW-1185">Reference proteome</keyword>
<proteinExistence type="predicted"/>
<evidence type="ECO:0000313" key="2">
    <source>
        <dbReference type="EMBL" id="TGN20440.1"/>
    </source>
</evidence>
<gene>
    <name evidence="2" type="ORF">EHS15_04325</name>
</gene>
<accession>A0A4R9M163</accession>
<comment type="caution">
    <text evidence="2">The sequence shown here is derived from an EMBL/GenBank/DDBJ whole genome shotgun (WGS) entry which is preliminary data.</text>
</comment>
<protein>
    <recommendedName>
        <fullName evidence="1">PA14 domain-containing protein</fullName>
    </recommendedName>
</protein>
<dbReference type="InterPro" id="IPR011658">
    <property type="entry name" value="PA14_dom"/>
</dbReference>
<feature type="domain" description="PA14" evidence="1">
    <location>
        <begin position="278"/>
        <end position="415"/>
    </location>
</feature>
<dbReference type="SUPFAM" id="SSF56988">
    <property type="entry name" value="Anthrax protective antigen"/>
    <property type="match status" value="2"/>
</dbReference>
<name>A0A4R9M163_9LEPT</name>
<dbReference type="AlphaFoldDB" id="A0A4R9M163"/>
<dbReference type="InterPro" id="IPR028994">
    <property type="entry name" value="Integrin_alpha_N"/>
</dbReference>